<proteinExistence type="inferred from homology"/>
<evidence type="ECO:0000313" key="7">
    <source>
        <dbReference type="Proteomes" id="UP000264071"/>
    </source>
</evidence>
<evidence type="ECO:0000259" key="5">
    <source>
        <dbReference type="Pfam" id="PF05193"/>
    </source>
</evidence>
<dbReference type="GO" id="GO:0004222">
    <property type="term" value="F:metalloendopeptidase activity"/>
    <property type="evidence" value="ECO:0007669"/>
    <property type="project" value="InterPro"/>
</dbReference>
<dbReference type="PANTHER" id="PTHR11851">
    <property type="entry name" value="METALLOPROTEASE"/>
    <property type="match status" value="1"/>
</dbReference>
<dbReference type="InterPro" id="IPR011765">
    <property type="entry name" value="Pept_M16_N"/>
</dbReference>
<evidence type="ECO:0000256" key="1">
    <source>
        <dbReference type="ARBA" id="ARBA00001947"/>
    </source>
</evidence>
<dbReference type="InterPro" id="IPR007863">
    <property type="entry name" value="Peptidase_M16_C"/>
</dbReference>
<organism evidence="6 7">
    <name type="scientific">Gemmatimonas aurantiaca</name>
    <dbReference type="NCBI Taxonomy" id="173480"/>
    <lineage>
        <taxon>Bacteria</taxon>
        <taxon>Pseudomonadati</taxon>
        <taxon>Gemmatimonadota</taxon>
        <taxon>Gemmatimonadia</taxon>
        <taxon>Gemmatimonadales</taxon>
        <taxon>Gemmatimonadaceae</taxon>
        <taxon>Gemmatimonas</taxon>
    </lineage>
</organism>
<evidence type="ECO:0000259" key="4">
    <source>
        <dbReference type="Pfam" id="PF00675"/>
    </source>
</evidence>
<dbReference type="InterPro" id="IPR011249">
    <property type="entry name" value="Metalloenz_LuxS/M16"/>
</dbReference>
<comment type="similarity">
    <text evidence="2 3">Belongs to the peptidase M16 family.</text>
</comment>
<dbReference type="EMBL" id="DPIY01000010">
    <property type="protein sequence ID" value="HCT58342.1"/>
    <property type="molecule type" value="Genomic_DNA"/>
</dbReference>
<reference evidence="6 7" key="1">
    <citation type="journal article" date="2018" name="Nat. Biotechnol.">
        <title>A standardized bacterial taxonomy based on genome phylogeny substantially revises the tree of life.</title>
        <authorList>
            <person name="Parks D.H."/>
            <person name="Chuvochina M."/>
            <person name="Waite D.W."/>
            <person name="Rinke C."/>
            <person name="Skarshewski A."/>
            <person name="Chaumeil P.A."/>
            <person name="Hugenholtz P."/>
        </authorList>
    </citation>
    <scope>NUCLEOTIDE SEQUENCE [LARGE SCALE GENOMIC DNA]</scope>
    <source>
        <strain evidence="6">UBA8844</strain>
    </source>
</reference>
<feature type="domain" description="Peptidase M16 C-terminal" evidence="5">
    <location>
        <begin position="206"/>
        <end position="381"/>
    </location>
</feature>
<feature type="domain" description="Peptidase M16 N-terminal" evidence="4">
    <location>
        <begin position="531"/>
        <end position="676"/>
    </location>
</feature>
<name>A0A3D4VC89_9BACT</name>
<dbReference type="Proteomes" id="UP000264071">
    <property type="component" value="Unassembled WGS sequence"/>
</dbReference>
<dbReference type="GO" id="GO:0006508">
    <property type="term" value="P:proteolysis"/>
    <property type="evidence" value="ECO:0007669"/>
    <property type="project" value="InterPro"/>
</dbReference>
<evidence type="ECO:0000313" key="6">
    <source>
        <dbReference type="EMBL" id="HCT58342.1"/>
    </source>
</evidence>
<dbReference type="GO" id="GO:0046872">
    <property type="term" value="F:metal ion binding"/>
    <property type="evidence" value="ECO:0007669"/>
    <property type="project" value="InterPro"/>
</dbReference>
<dbReference type="Pfam" id="PF05193">
    <property type="entry name" value="Peptidase_M16_C"/>
    <property type="match status" value="2"/>
</dbReference>
<dbReference type="Pfam" id="PF00675">
    <property type="entry name" value="Peptidase_M16"/>
    <property type="match status" value="2"/>
</dbReference>
<protein>
    <submittedName>
        <fullName evidence="6">Insulinase family protein</fullName>
    </submittedName>
</protein>
<evidence type="ECO:0000256" key="2">
    <source>
        <dbReference type="ARBA" id="ARBA00007261"/>
    </source>
</evidence>
<accession>A0A3D4VC89</accession>
<gene>
    <name evidence="6" type="ORF">DGD08_14150</name>
</gene>
<sequence length="927" mass="99921">MAAVPRVDAGATWHAYPVPDVSTSMTTTIQRPSEALVLHTETVRTVLPNGLTLLVRQDRSAPAVSIVTHVKTGYFDERDDEVGIAHVLEHMFFKGTPTRGVGQIARETKANGGYLNAHTIYDHTSYYTVLPSSSFVAGLEIQFDAYARSVIDGEELARELEVIIQEVKRKRDTASAVTIESLYALLHDHHRIRRWRMGEEDALRTFTREKLVGFYRHWYQPGNTIMAVVGDVDPDVVLREVLARHGTLPAGAPPRPAGPLEQALPGVRHQEWAGDIAQQQIAFGWRTPSLHHADAPALDLAGVVLGTGRASRLYRAVRERQLASSVSAWNYTSGDVGVFVAHAESPSEQARPATRAVWRELQAARTDGMRAAEVDRAQRILEARWLRRLESMDGQAQYLASWEADGGLALASQYYDTLLSLDARAVQDAMQRHLAPGQVSVVSYRPEGSDEIAADVGALQAMLDAEASMGSAVMVTPIAATPTEATPAHADAPVAANVVRPPSAMSSKAQRPQADVQGDVAVYRTDAGVPVLVVRKPGAPLVHFGAFVRGGAVVDAPEHEGLARLTAQSMLKGTMTRSGAQIAEVAEALGSSVGVSAGLESVGWSMSVPTRHLPAALELLADVVQHPAFPDDGVETERALALAEVARVRDDMYRWPMRLAVTSAYGTHPYARSVIGSETSLAALGRADVVAWHAQHAMRGPAVIAVVGDVEPDEVAALCQTHFAGMQQVDDVPLPALPWPETRVAARDTRAKQQSALALLFPGPARNDPARYAARVLSAIASGLGGRFFEQLRDVQSLAYTVSAFPVERRAGGAFAAYIATSPSREDEAREGLMREFAKFREAEPSAEELTRARNYLVGTHAISQQSGGTVLADLVDAWLFGEGLHERHEEAARLAAVTGADVLQLAQRYLQPGLEAEGLVQGTGNS</sequence>
<comment type="cofactor">
    <cofactor evidence="1">
        <name>Zn(2+)</name>
        <dbReference type="ChEBI" id="CHEBI:29105"/>
    </cofactor>
</comment>
<dbReference type="Gene3D" id="3.30.830.10">
    <property type="entry name" value="Metalloenzyme, LuxS/M16 peptidase-like"/>
    <property type="match status" value="4"/>
</dbReference>
<comment type="caution">
    <text evidence="6">The sequence shown here is derived from an EMBL/GenBank/DDBJ whole genome shotgun (WGS) entry which is preliminary data.</text>
</comment>
<dbReference type="PANTHER" id="PTHR11851:SF49">
    <property type="entry name" value="MITOCHONDRIAL-PROCESSING PEPTIDASE SUBUNIT ALPHA"/>
    <property type="match status" value="1"/>
</dbReference>
<dbReference type="InterPro" id="IPR001431">
    <property type="entry name" value="Pept_M16_Zn_BS"/>
</dbReference>
<dbReference type="InterPro" id="IPR050361">
    <property type="entry name" value="MPP/UQCRC_Complex"/>
</dbReference>
<dbReference type="SUPFAM" id="SSF63411">
    <property type="entry name" value="LuxS/MPP-like metallohydrolase"/>
    <property type="match status" value="4"/>
</dbReference>
<feature type="domain" description="Peptidase M16 N-terminal" evidence="4">
    <location>
        <begin position="55"/>
        <end position="186"/>
    </location>
</feature>
<evidence type="ECO:0000256" key="3">
    <source>
        <dbReference type="RuleBase" id="RU004447"/>
    </source>
</evidence>
<feature type="domain" description="Peptidase M16 C-terminal" evidence="5">
    <location>
        <begin position="685"/>
        <end position="856"/>
    </location>
</feature>
<dbReference type="AlphaFoldDB" id="A0A3D4VC89"/>
<dbReference type="PROSITE" id="PS00143">
    <property type="entry name" value="INSULINASE"/>
    <property type="match status" value="1"/>
</dbReference>